<evidence type="ECO:0000313" key="1">
    <source>
        <dbReference type="EMBL" id="VGO16046.1"/>
    </source>
</evidence>
<accession>A0A6C2U9I8</accession>
<dbReference type="EMBL" id="CAAHFG010000003">
    <property type="protein sequence ID" value="VGO16046.1"/>
    <property type="molecule type" value="Genomic_DNA"/>
</dbReference>
<organism evidence="1 2">
    <name type="scientific">Pontiella desulfatans</name>
    <dbReference type="NCBI Taxonomy" id="2750659"/>
    <lineage>
        <taxon>Bacteria</taxon>
        <taxon>Pseudomonadati</taxon>
        <taxon>Kiritimatiellota</taxon>
        <taxon>Kiritimatiellia</taxon>
        <taxon>Kiritimatiellales</taxon>
        <taxon>Pontiellaceae</taxon>
        <taxon>Pontiella</taxon>
    </lineage>
</organism>
<dbReference type="InterPro" id="IPR011467">
    <property type="entry name" value="DUF1573"/>
</dbReference>
<evidence type="ECO:0000313" key="2">
    <source>
        <dbReference type="Proteomes" id="UP000366872"/>
    </source>
</evidence>
<sequence length="285" mass="30773">MGAFPAESNQVATFTLFNATSNALRIGKLESCCAFLEPVIYEKTIVPGASTPLDVLIDAHSLNGPFKKNISFEANGQSHTVWIEGEAKPAIAIPSTHIHCGHLPLGQLWTTNLAVAVRSNLPGKLTATTQSNIGLSANTDGKAMLQLSIPAQREPMRWQGLVQLRIEGQPQLPPVAIHLEGCMGGRLHPQPRKLALAENARKATFALHRKHPEPLPPAPTPLQCNLPDIGIKEELGATGNSTVELDFTDAFIQRLKAERRIPIQLSTEGYVPASLMIEYSPGGVR</sequence>
<dbReference type="InterPro" id="IPR013783">
    <property type="entry name" value="Ig-like_fold"/>
</dbReference>
<dbReference type="Pfam" id="PF07610">
    <property type="entry name" value="DUF1573"/>
    <property type="match status" value="1"/>
</dbReference>
<protein>
    <recommendedName>
        <fullName evidence="3">DUF1573 domain-containing protein</fullName>
    </recommendedName>
</protein>
<gene>
    <name evidence="1" type="ORF">PDESU_04636</name>
</gene>
<dbReference type="AlphaFoldDB" id="A0A6C2U9I8"/>
<name>A0A6C2U9I8_PONDE</name>
<dbReference type="Proteomes" id="UP000366872">
    <property type="component" value="Unassembled WGS sequence"/>
</dbReference>
<proteinExistence type="predicted"/>
<evidence type="ECO:0008006" key="3">
    <source>
        <dbReference type="Google" id="ProtNLM"/>
    </source>
</evidence>
<keyword evidence="2" id="KW-1185">Reference proteome</keyword>
<dbReference type="Gene3D" id="2.60.40.10">
    <property type="entry name" value="Immunoglobulins"/>
    <property type="match status" value="1"/>
</dbReference>
<reference evidence="1 2" key="1">
    <citation type="submission" date="2019-04" db="EMBL/GenBank/DDBJ databases">
        <authorList>
            <person name="Van Vliet M D."/>
        </authorList>
    </citation>
    <scope>NUCLEOTIDE SEQUENCE [LARGE SCALE GENOMIC DNA]</scope>
    <source>
        <strain evidence="1 2">F1</strain>
    </source>
</reference>